<gene>
    <name evidence="3" type="ORF">L3Y34_001807</name>
</gene>
<dbReference type="Proteomes" id="UP000827892">
    <property type="component" value="Chromosome III"/>
</dbReference>
<keyword evidence="2" id="KW-0472">Membrane</keyword>
<keyword evidence="2" id="KW-1133">Transmembrane helix</keyword>
<accession>A0AAE9DD68</accession>
<evidence type="ECO:0000313" key="3">
    <source>
        <dbReference type="EMBL" id="ULU01756.1"/>
    </source>
</evidence>
<protein>
    <submittedName>
        <fullName evidence="3">Uncharacterized protein</fullName>
    </submittedName>
</protein>
<organism evidence="3 4">
    <name type="scientific">Caenorhabditis briggsae</name>
    <dbReference type="NCBI Taxonomy" id="6238"/>
    <lineage>
        <taxon>Eukaryota</taxon>
        <taxon>Metazoa</taxon>
        <taxon>Ecdysozoa</taxon>
        <taxon>Nematoda</taxon>
        <taxon>Chromadorea</taxon>
        <taxon>Rhabditida</taxon>
        <taxon>Rhabditina</taxon>
        <taxon>Rhabditomorpha</taxon>
        <taxon>Rhabditoidea</taxon>
        <taxon>Rhabditidae</taxon>
        <taxon>Peloderinae</taxon>
        <taxon>Caenorhabditis</taxon>
    </lineage>
</organism>
<evidence type="ECO:0000256" key="2">
    <source>
        <dbReference type="SAM" id="Phobius"/>
    </source>
</evidence>
<evidence type="ECO:0000256" key="1">
    <source>
        <dbReference type="SAM" id="MobiDB-lite"/>
    </source>
</evidence>
<name>A0AAE9DD68_CAEBR</name>
<feature type="compositionally biased region" description="Basic and acidic residues" evidence="1">
    <location>
        <begin position="10"/>
        <end position="22"/>
    </location>
</feature>
<feature type="region of interest" description="Disordered" evidence="1">
    <location>
        <begin position="1"/>
        <end position="42"/>
    </location>
</feature>
<reference evidence="3 4" key="1">
    <citation type="submission" date="2022-05" db="EMBL/GenBank/DDBJ databases">
        <title>Chromosome-level reference genomes for two strains of Caenorhabditis briggsae: an improved platform for comparative genomics.</title>
        <authorList>
            <person name="Stevens L."/>
            <person name="Andersen E.C."/>
        </authorList>
    </citation>
    <scope>NUCLEOTIDE SEQUENCE [LARGE SCALE GENOMIC DNA]</scope>
    <source>
        <strain evidence="3">QX1410_ONT</strain>
        <tissue evidence="3">Whole-organism</tissue>
    </source>
</reference>
<keyword evidence="2" id="KW-0812">Transmembrane</keyword>
<sequence length="195" mass="22593">MDNTVTSTDRQQEFQRKLEFRNQRHSARMLSPRGEDQANGRDIPVTSSAKLIVNSSQANCYHDEAKNQKSSGLPSQQPAKKIHEQLEFRQLHFKDSRDASSLRILILLFLLISIISASSIPYVRYCRHVDSAKCVVVDLWFGQYETKRLFPMKCVYGSCPIGTVCDPKEECWNEVKMNENNYKEMKMVDGKWRII</sequence>
<proteinExistence type="predicted"/>
<dbReference type="AlphaFoldDB" id="A0AAE9DD68"/>
<evidence type="ECO:0000313" key="4">
    <source>
        <dbReference type="Proteomes" id="UP000827892"/>
    </source>
</evidence>
<dbReference type="EMBL" id="CP090893">
    <property type="protein sequence ID" value="ULU01756.1"/>
    <property type="molecule type" value="Genomic_DNA"/>
</dbReference>
<feature type="transmembrane region" description="Helical" evidence="2">
    <location>
        <begin position="104"/>
        <end position="123"/>
    </location>
</feature>